<gene>
    <name evidence="6" type="ORF">BBI15_08245</name>
</gene>
<feature type="active site" description="Proton donor" evidence="4">
    <location>
        <position position="114"/>
    </location>
</feature>
<accession>A0A1C7E943</accession>
<evidence type="ECO:0000256" key="1">
    <source>
        <dbReference type="ARBA" id="ARBA00011063"/>
    </source>
</evidence>
<organism evidence="6 7">
    <name type="scientific">Planococcus plakortidis</name>
    <dbReference type="NCBI Taxonomy" id="1038856"/>
    <lineage>
        <taxon>Bacteria</taxon>
        <taxon>Bacillati</taxon>
        <taxon>Bacillota</taxon>
        <taxon>Bacilli</taxon>
        <taxon>Bacillales</taxon>
        <taxon>Caryophanaceae</taxon>
        <taxon>Planococcus</taxon>
    </lineage>
</organism>
<dbReference type="GO" id="GO:0004725">
    <property type="term" value="F:protein tyrosine phosphatase activity"/>
    <property type="evidence" value="ECO:0007669"/>
    <property type="project" value="InterPro"/>
</dbReference>
<dbReference type="SMART" id="SM00226">
    <property type="entry name" value="LMWPc"/>
    <property type="match status" value="1"/>
</dbReference>
<dbReference type="OrthoDB" id="9784339at2"/>
<dbReference type="PANTHER" id="PTHR11717">
    <property type="entry name" value="LOW MOLECULAR WEIGHT PROTEIN TYROSINE PHOSPHATASE"/>
    <property type="match status" value="1"/>
</dbReference>
<dbReference type="KEGG" id="ppla:BBI15_08245"/>
<protein>
    <submittedName>
        <fullName evidence="6">Low molecular weight phosphatase family protein</fullName>
    </submittedName>
</protein>
<evidence type="ECO:0000256" key="3">
    <source>
        <dbReference type="ARBA" id="ARBA00022912"/>
    </source>
</evidence>
<dbReference type="PANTHER" id="PTHR11717:SF31">
    <property type="entry name" value="LOW MOLECULAR WEIGHT PROTEIN-TYROSINE-PHOSPHATASE ETP-RELATED"/>
    <property type="match status" value="1"/>
</dbReference>
<dbReference type="InterPro" id="IPR023485">
    <property type="entry name" value="Ptyr_pPase"/>
</dbReference>
<dbReference type="Gene3D" id="3.40.50.2300">
    <property type="match status" value="1"/>
</dbReference>
<feature type="active site" description="Nucleophile" evidence="4">
    <location>
        <position position="7"/>
    </location>
</feature>
<name>A0A1C7E943_9BACL</name>
<evidence type="ECO:0000256" key="4">
    <source>
        <dbReference type="PIRSR" id="PIRSR617867-1"/>
    </source>
</evidence>
<feature type="domain" description="Phosphotyrosine protein phosphatase I" evidence="5">
    <location>
        <begin position="1"/>
        <end position="140"/>
    </location>
</feature>
<dbReference type="CDD" id="cd16344">
    <property type="entry name" value="LMWPAP"/>
    <property type="match status" value="1"/>
</dbReference>
<evidence type="ECO:0000313" key="6">
    <source>
        <dbReference type="EMBL" id="ANU20205.1"/>
    </source>
</evidence>
<reference evidence="6" key="1">
    <citation type="submission" date="2016-10" db="EMBL/GenBank/DDBJ databases">
        <authorList>
            <person name="See-Too W.S."/>
        </authorList>
    </citation>
    <scope>NUCLEOTIDE SEQUENCE [LARGE SCALE GENOMIC DNA]</scope>
    <source>
        <strain evidence="6">DSM 23997</strain>
    </source>
</reference>
<dbReference type="STRING" id="1038856.BBI15_08245"/>
<keyword evidence="3" id="KW-0904">Protein phosphatase</keyword>
<dbReference type="RefSeq" id="WP_068870059.1">
    <property type="nucleotide sequence ID" value="NZ_CP016539.2"/>
</dbReference>
<keyword evidence="2" id="KW-0378">Hydrolase</keyword>
<dbReference type="InterPro" id="IPR036196">
    <property type="entry name" value="Ptyr_pPase_sf"/>
</dbReference>
<dbReference type="InterPro" id="IPR017867">
    <property type="entry name" value="Tyr_phospatase_low_mol_wt"/>
</dbReference>
<evidence type="ECO:0000259" key="5">
    <source>
        <dbReference type="SMART" id="SM00226"/>
    </source>
</evidence>
<sequence length="144" mass="16054">MRILFVCTGNTCRSPMAEAIVHTRSIDGVEARSAGIFAGQAPLSANAQKVLSEQSIEFDHVSKPLDPRDVEWAELILTMTHSHKMALMQYYPEVATKLHTVREFAEGSTGDISDPYGGSLDDYRRTYRELEQLIDKLVKQLGIA</sequence>
<dbReference type="AlphaFoldDB" id="A0A1C7E943"/>
<dbReference type="SUPFAM" id="SSF52788">
    <property type="entry name" value="Phosphotyrosine protein phosphatases I"/>
    <property type="match status" value="1"/>
</dbReference>
<dbReference type="PRINTS" id="PR00719">
    <property type="entry name" value="LMWPTPASE"/>
</dbReference>
<dbReference type="InterPro" id="IPR050438">
    <property type="entry name" value="LMW_PTPase"/>
</dbReference>
<keyword evidence="7" id="KW-1185">Reference proteome</keyword>
<comment type="similarity">
    <text evidence="1">Belongs to the low molecular weight phosphotyrosine protein phosphatase family.</text>
</comment>
<evidence type="ECO:0000256" key="2">
    <source>
        <dbReference type="ARBA" id="ARBA00022801"/>
    </source>
</evidence>
<proteinExistence type="inferred from homology"/>
<dbReference type="Pfam" id="PF01451">
    <property type="entry name" value="LMWPc"/>
    <property type="match status" value="1"/>
</dbReference>
<feature type="active site" description="Nucleophile" evidence="4">
    <location>
        <position position="13"/>
    </location>
</feature>
<evidence type="ECO:0000313" key="7">
    <source>
        <dbReference type="Proteomes" id="UP000092650"/>
    </source>
</evidence>
<dbReference type="EMBL" id="CP016539">
    <property type="protein sequence ID" value="ANU20205.1"/>
    <property type="molecule type" value="Genomic_DNA"/>
</dbReference>
<dbReference type="Proteomes" id="UP000092650">
    <property type="component" value="Chromosome"/>
</dbReference>